<feature type="transmembrane region" description="Helical" evidence="1">
    <location>
        <begin position="96"/>
        <end position="115"/>
    </location>
</feature>
<organism evidence="2 3">
    <name type="scientific">Paenibacillus sophorae</name>
    <dbReference type="NCBI Taxonomy" id="1333845"/>
    <lineage>
        <taxon>Bacteria</taxon>
        <taxon>Bacillati</taxon>
        <taxon>Bacillota</taxon>
        <taxon>Bacilli</taxon>
        <taxon>Bacillales</taxon>
        <taxon>Paenibacillaceae</taxon>
        <taxon>Paenibacillus</taxon>
    </lineage>
</organism>
<proteinExistence type="predicted"/>
<sequence>MRVEGMGGMMSSKNDIKLGLFVVCAGLVILLGKLGVFGFLGRALWPLLLLLPGLFLHVLVFGRRFTPAALIPAGILTVYGLLFGLCNTWGWGLMAYLWPVLPLGVAVGLYEYSLFVSPRSGGLTAGAIVLGVLSVALMFLSILGSGVMYIIGAVLVLAGIWLIAGRSGGRNKWNRGW</sequence>
<gene>
    <name evidence="2" type="ORF">SAMN04487895_109160</name>
</gene>
<evidence type="ECO:0000313" key="3">
    <source>
        <dbReference type="Proteomes" id="UP000198809"/>
    </source>
</evidence>
<dbReference type="Proteomes" id="UP000198809">
    <property type="component" value="Unassembled WGS sequence"/>
</dbReference>
<name>A0A1H8R6E4_9BACL</name>
<evidence type="ECO:0000313" key="2">
    <source>
        <dbReference type="EMBL" id="SEO61950.1"/>
    </source>
</evidence>
<accession>A0A1H8R6E4</accession>
<keyword evidence="1" id="KW-0472">Membrane</keyword>
<dbReference type="STRING" id="1333845.SAMN04487895_109160"/>
<keyword evidence="1" id="KW-0812">Transmembrane</keyword>
<evidence type="ECO:0008006" key="4">
    <source>
        <dbReference type="Google" id="ProtNLM"/>
    </source>
</evidence>
<protein>
    <recommendedName>
        <fullName evidence="4">DUF5668 domain-containing protein</fullName>
    </recommendedName>
</protein>
<evidence type="ECO:0000256" key="1">
    <source>
        <dbReference type="SAM" id="Phobius"/>
    </source>
</evidence>
<dbReference type="AlphaFoldDB" id="A0A1H8R6E4"/>
<feature type="transmembrane region" description="Helical" evidence="1">
    <location>
        <begin position="43"/>
        <end position="62"/>
    </location>
</feature>
<feature type="transmembrane region" description="Helical" evidence="1">
    <location>
        <begin position="69"/>
        <end position="90"/>
    </location>
</feature>
<reference evidence="2 3" key="1">
    <citation type="submission" date="2016-10" db="EMBL/GenBank/DDBJ databases">
        <authorList>
            <person name="de Groot N.N."/>
        </authorList>
    </citation>
    <scope>NUCLEOTIDE SEQUENCE [LARGE SCALE GENOMIC DNA]</scope>
    <source>
        <strain evidence="2 3">CGMCC 1.10238</strain>
    </source>
</reference>
<dbReference type="EMBL" id="FODH01000009">
    <property type="protein sequence ID" value="SEO61950.1"/>
    <property type="molecule type" value="Genomic_DNA"/>
</dbReference>
<feature type="transmembrane region" description="Helical" evidence="1">
    <location>
        <begin position="18"/>
        <end position="37"/>
    </location>
</feature>
<feature type="transmembrane region" description="Helical" evidence="1">
    <location>
        <begin position="146"/>
        <end position="165"/>
    </location>
</feature>
<feature type="transmembrane region" description="Helical" evidence="1">
    <location>
        <begin position="122"/>
        <end position="140"/>
    </location>
</feature>
<keyword evidence="1" id="KW-1133">Transmembrane helix</keyword>